<proteinExistence type="predicted"/>
<dbReference type="GO" id="GO:0003676">
    <property type="term" value="F:nucleic acid binding"/>
    <property type="evidence" value="ECO:0007669"/>
    <property type="project" value="InterPro"/>
</dbReference>
<dbReference type="Proteomes" id="UP000054359">
    <property type="component" value="Unassembled WGS sequence"/>
</dbReference>
<reference evidence="2 3" key="1">
    <citation type="submission" date="2013-11" db="EMBL/GenBank/DDBJ databases">
        <title>Genome sequencing of Stegodyphus mimosarum.</title>
        <authorList>
            <person name="Bechsgaard J."/>
        </authorList>
    </citation>
    <scope>NUCLEOTIDE SEQUENCE [LARGE SCALE GENOMIC DNA]</scope>
</reference>
<organism evidence="2 3">
    <name type="scientific">Stegodyphus mimosarum</name>
    <name type="common">African social velvet spider</name>
    <dbReference type="NCBI Taxonomy" id="407821"/>
    <lineage>
        <taxon>Eukaryota</taxon>
        <taxon>Metazoa</taxon>
        <taxon>Ecdysozoa</taxon>
        <taxon>Arthropoda</taxon>
        <taxon>Chelicerata</taxon>
        <taxon>Arachnida</taxon>
        <taxon>Araneae</taxon>
        <taxon>Araneomorphae</taxon>
        <taxon>Entelegynae</taxon>
        <taxon>Eresoidea</taxon>
        <taxon>Eresidae</taxon>
        <taxon>Stegodyphus</taxon>
    </lineage>
</organism>
<evidence type="ECO:0000313" key="3">
    <source>
        <dbReference type="Proteomes" id="UP000054359"/>
    </source>
</evidence>
<dbReference type="InterPro" id="IPR012337">
    <property type="entry name" value="RNaseH-like_sf"/>
</dbReference>
<dbReference type="InterPro" id="IPR002156">
    <property type="entry name" value="RNaseH_domain"/>
</dbReference>
<dbReference type="InterPro" id="IPR036397">
    <property type="entry name" value="RNaseH_sf"/>
</dbReference>
<dbReference type="PROSITE" id="PS50879">
    <property type="entry name" value="RNASE_H_1"/>
    <property type="match status" value="1"/>
</dbReference>
<keyword evidence="3" id="KW-1185">Reference proteome</keyword>
<dbReference type="AlphaFoldDB" id="A0A087UGU9"/>
<accession>A0A087UGU9</accession>
<feature type="non-terminal residue" evidence="2">
    <location>
        <position position="261"/>
    </location>
</feature>
<evidence type="ECO:0000313" key="2">
    <source>
        <dbReference type="EMBL" id="KFM76588.1"/>
    </source>
</evidence>
<dbReference type="CDD" id="cd09276">
    <property type="entry name" value="Rnase_HI_RT_non_LTR"/>
    <property type="match status" value="1"/>
</dbReference>
<dbReference type="Gene3D" id="3.30.420.10">
    <property type="entry name" value="Ribonuclease H-like superfamily/Ribonuclease H"/>
    <property type="match status" value="1"/>
</dbReference>
<dbReference type="OrthoDB" id="6515318at2759"/>
<dbReference type="SUPFAM" id="SSF53098">
    <property type="entry name" value="Ribonuclease H-like"/>
    <property type="match status" value="1"/>
</dbReference>
<evidence type="ECO:0000259" key="1">
    <source>
        <dbReference type="PROSITE" id="PS50879"/>
    </source>
</evidence>
<dbReference type="EMBL" id="KK119735">
    <property type="protein sequence ID" value="KFM76588.1"/>
    <property type="molecule type" value="Genomic_DNA"/>
</dbReference>
<sequence>MISILRNFCCIQATLIYYALSQILSLNLFLKNSIFILCIPSKEQAILLTNVYPRSIYMIFILMDLGLGDVLERRFYGTKIDYGVYKLNQYNSVYQAECVAVLKAFCWIKCNLNTHATINLYTDCLSLLQSLSCPDNNNCLIMDIKLLLQTINVKLLFHWIKAHVGFIGNERADSLAKMACTVADTPTVEISGSRRMAIARMKKFYIDKWREMWEASSRKENLLINVDIEEKVIIYDNIDLMVMVMDFLAQNLLGYVRQKTC</sequence>
<name>A0A087UGU9_STEMI</name>
<gene>
    <name evidence="2" type="ORF">X975_04382</name>
</gene>
<dbReference type="GO" id="GO:0004523">
    <property type="term" value="F:RNA-DNA hybrid ribonuclease activity"/>
    <property type="evidence" value="ECO:0007669"/>
    <property type="project" value="InterPro"/>
</dbReference>
<protein>
    <recommendedName>
        <fullName evidence="1">RNase H type-1 domain-containing protein</fullName>
    </recommendedName>
</protein>
<dbReference type="Pfam" id="PF00075">
    <property type="entry name" value="RNase_H"/>
    <property type="match status" value="1"/>
</dbReference>
<feature type="domain" description="RNase H type-1" evidence="1">
    <location>
        <begin position="30"/>
        <end position="181"/>
    </location>
</feature>